<dbReference type="PROSITE" id="PS51192">
    <property type="entry name" value="HELICASE_ATP_BIND_1"/>
    <property type="match status" value="1"/>
</dbReference>
<dbReference type="CDD" id="cd18010">
    <property type="entry name" value="DEXHc_HARP_SMARCAL1"/>
    <property type="match status" value="1"/>
</dbReference>
<accession>A0ABR1G448</accession>
<dbReference type="Gene3D" id="3.40.50.300">
    <property type="entry name" value="P-loop containing nucleotide triphosphate hydrolases"/>
    <property type="match status" value="1"/>
</dbReference>
<keyword evidence="11" id="KW-1185">Reference proteome</keyword>
<dbReference type="Gene3D" id="3.40.50.10810">
    <property type="entry name" value="Tandem AAA-ATPase domain"/>
    <property type="match status" value="1"/>
</dbReference>
<feature type="domain" description="Helicase ATP-binding" evidence="8">
    <location>
        <begin position="32"/>
        <end position="195"/>
    </location>
</feature>
<dbReference type="GO" id="GO:0004386">
    <property type="term" value="F:helicase activity"/>
    <property type="evidence" value="ECO:0007669"/>
    <property type="project" value="UniProtKB-KW"/>
</dbReference>
<gene>
    <name evidence="10" type="primary">ZRANB3</name>
    <name evidence="10" type="ORF">SO694_00084156</name>
</gene>
<evidence type="ECO:0000256" key="6">
    <source>
        <dbReference type="SAM" id="MobiDB-lite"/>
    </source>
</evidence>
<dbReference type="Pfam" id="PF00176">
    <property type="entry name" value="SNF2-rel_dom"/>
    <property type="match status" value="1"/>
</dbReference>
<feature type="region of interest" description="Disordered" evidence="6">
    <location>
        <begin position="702"/>
        <end position="730"/>
    </location>
</feature>
<feature type="compositionally biased region" description="Low complexity" evidence="6">
    <location>
        <begin position="702"/>
        <end position="712"/>
    </location>
</feature>
<keyword evidence="10" id="KW-0347">Helicase</keyword>
<dbReference type="SMART" id="SM00487">
    <property type="entry name" value="DEXDc"/>
    <property type="match status" value="1"/>
</dbReference>
<dbReference type="InterPro" id="IPR001876">
    <property type="entry name" value="Znf_RanBP2"/>
</dbReference>
<dbReference type="Gene3D" id="1.10.30.50">
    <property type="match status" value="1"/>
</dbReference>
<dbReference type="InterPro" id="IPR002711">
    <property type="entry name" value="HNH"/>
</dbReference>
<dbReference type="SMART" id="SM00547">
    <property type="entry name" value="ZnF_RBZ"/>
    <property type="match status" value="1"/>
</dbReference>
<dbReference type="InterPro" id="IPR027417">
    <property type="entry name" value="P-loop_NTPase"/>
</dbReference>
<dbReference type="PANTHER" id="PTHR45766:SF6">
    <property type="entry name" value="SWI_SNF-RELATED MATRIX-ASSOCIATED ACTIN-DEPENDENT REGULATOR OF CHROMATIN SUBFAMILY A-LIKE PROTEIN 1"/>
    <property type="match status" value="1"/>
</dbReference>
<evidence type="ECO:0000256" key="3">
    <source>
        <dbReference type="ARBA" id="ARBA00022801"/>
    </source>
</evidence>
<evidence type="ECO:0000256" key="1">
    <source>
        <dbReference type="ARBA" id="ARBA00022723"/>
    </source>
</evidence>
<comment type="caution">
    <text evidence="10">The sequence shown here is derived from an EMBL/GenBank/DDBJ whole genome shotgun (WGS) entry which is preliminary data.</text>
</comment>
<evidence type="ECO:0000313" key="10">
    <source>
        <dbReference type="EMBL" id="KAK7247913.1"/>
    </source>
</evidence>
<keyword evidence="10" id="KW-0067">ATP-binding</keyword>
<proteinExistence type="predicted"/>
<dbReference type="InterPro" id="IPR000330">
    <property type="entry name" value="SNF2_N"/>
</dbReference>
<dbReference type="SMART" id="SM00490">
    <property type="entry name" value="HELICc"/>
    <property type="match status" value="1"/>
</dbReference>
<dbReference type="CDD" id="cd00085">
    <property type="entry name" value="HNHc"/>
    <property type="match status" value="1"/>
</dbReference>
<evidence type="ECO:0000256" key="4">
    <source>
        <dbReference type="ARBA" id="ARBA00022833"/>
    </source>
</evidence>
<keyword evidence="3" id="KW-0378">Hydrolase</keyword>
<keyword evidence="2 5" id="KW-0863">Zinc-finger</keyword>
<dbReference type="InterPro" id="IPR036443">
    <property type="entry name" value="Znf_RanBP2_sf"/>
</dbReference>
<dbReference type="Pfam" id="PF01844">
    <property type="entry name" value="HNH"/>
    <property type="match status" value="1"/>
</dbReference>
<evidence type="ECO:0000259" key="7">
    <source>
        <dbReference type="PROSITE" id="PS50199"/>
    </source>
</evidence>
<keyword evidence="10" id="KW-0547">Nucleotide-binding</keyword>
<dbReference type="PROSITE" id="PS51194">
    <property type="entry name" value="HELICASE_CTER"/>
    <property type="match status" value="1"/>
</dbReference>
<dbReference type="PROSITE" id="PS01358">
    <property type="entry name" value="ZF_RANBP2_1"/>
    <property type="match status" value="1"/>
</dbReference>
<evidence type="ECO:0000259" key="8">
    <source>
        <dbReference type="PROSITE" id="PS51192"/>
    </source>
</evidence>
<name>A0ABR1G448_AURAN</name>
<dbReference type="PROSITE" id="PS50199">
    <property type="entry name" value="ZF_RANBP2_2"/>
    <property type="match status" value="1"/>
</dbReference>
<feature type="domain" description="RanBP2-type" evidence="7">
    <location>
        <begin position="549"/>
        <end position="578"/>
    </location>
</feature>
<dbReference type="Gene3D" id="2.30.30.380">
    <property type="entry name" value="Zn-finger domain of Sec23/24"/>
    <property type="match status" value="1"/>
</dbReference>
<organism evidence="10 11">
    <name type="scientific">Aureococcus anophagefferens</name>
    <name type="common">Harmful bloom alga</name>
    <dbReference type="NCBI Taxonomy" id="44056"/>
    <lineage>
        <taxon>Eukaryota</taxon>
        <taxon>Sar</taxon>
        <taxon>Stramenopiles</taxon>
        <taxon>Ochrophyta</taxon>
        <taxon>Pelagophyceae</taxon>
        <taxon>Pelagomonadales</taxon>
        <taxon>Pelagomonadaceae</taxon>
        <taxon>Aureococcus</taxon>
    </lineage>
</organism>
<dbReference type="CDD" id="cd18793">
    <property type="entry name" value="SF2_C_SNF"/>
    <property type="match status" value="1"/>
</dbReference>
<dbReference type="Pfam" id="PF00271">
    <property type="entry name" value="Helicase_C"/>
    <property type="match status" value="1"/>
</dbReference>
<dbReference type="SUPFAM" id="SSF52540">
    <property type="entry name" value="P-loop containing nucleoside triphosphate hydrolases"/>
    <property type="match status" value="2"/>
</dbReference>
<protein>
    <submittedName>
        <fullName evidence="10">Annealing helicase</fullName>
    </submittedName>
</protein>
<evidence type="ECO:0000259" key="9">
    <source>
        <dbReference type="PROSITE" id="PS51194"/>
    </source>
</evidence>
<feature type="domain" description="Helicase C-terminal" evidence="9">
    <location>
        <begin position="315"/>
        <end position="477"/>
    </location>
</feature>
<keyword evidence="1" id="KW-0479">Metal-binding</keyword>
<feature type="region of interest" description="Disordered" evidence="6">
    <location>
        <begin position="508"/>
        <end position="549"/>
    </location>
</feature>
<dbReference type="EMBL" id="JBBJCI010000124">
    <property type="protein sequence ID" value="KAK7247913.1"/>
    <property type="molecule type" value="Genomic_DNA"/>
</dbReference>
<evidence type="ECO:0000256" key="2">
    <source>
        <dbReference type="ARBA" id="ARBA00022771"/>
    </source>
</evidence>
<dbReference type="InterPro" id="IPR001650">
    <property type="entry name" value="Helicase_C-like"/>
</dbReference>
<keyword evidence="4" id="KW-0862">Zinc</keyword>
<evidence type="ECO:0000313" key="11">
    <source>
        <dbReference type="Proteomes" id="UP001363151"/>
    </source>
</evidence>
<evidence type="ECO:0000256" key="5">
    <source>
        <dbReference type="PROSITE-ProRule" id="PRU00322"/>
    </source>
</evidence>
<dbReference type="InterPro" id="IPR014001">
    <property type="entry name" value="Helicase_ATP-bd"/>
</dbReference>
<dbReference type="Proteomes" id="UP001363151">
    <property type="component" value="Unassembled WGS sequence"/>
</dbReference>
<feature type="compositionally biased region" description="Low complexity" evidence="6">
    <location>
        <begin position="508"/>
        <end position="519"/>
    </location>
</feature>
<dbReference type="InterPro" id="IPR003615">
    <property type="entry name" value="HNH_nuc"/>
</dbReference>
<dbReference type="InterPro" id="IPR038718">
    <property type="entry name" value="SNF2-like_sf"/>
</dbReference>
<dbReference type="PANTHER" id="PTHR45766">
    <property type="entry name" value="DNA ANNEALING HELICASE AND ENDONUCLEASE ZRANB3 FAMILY MEMBER"/>
    <property type="match status" value="1"/>
</dbReference>
<reference evidence="10 11" key="1">
    <citation type="submission" date="2024-03" db="EMBL/GenBank/DDBJ databases">
        <title>Aureococcus anophagefferens CCMP1851 and Kratosvirus quantuckense: Draft genome of a second virus-susceptible host strain in the model system.</title>
        <authorList>
            <person name="Chase E."/>
            <person name="Truchon A.R."/>
            <person name="Schepens W."/>
            <person name="Wilhelm S.W."/>
        </authorList>
    </citation>
    <scope>NUCLEOTIDE SEQUENCE [LARGE SCALE GENOMIC DNA]</scope>
    <source>
        <strain evidence="10 11">CCMP1851</strain>
    </source>
</reference>
<dbReference type="SUPFAM" id="SSF90209">
    <property type="entry name" value="Ran binding protein zinc finger-like"/>
    <property type="match status" value="1"/>
</dbReference>
<dbReference type="InterPro" id="IPR049730">
    <property type="entry name" value="SNF2/RAD54-like_C"/>
</dbReference>
<sequence length="849" mass="90322">MASSSLRPAFDPAAAGAAMNAKLLKFQREGVAFGLRAKGRVLIADEMGCGKSAQAIRLCLHYFAEWPALIVCPASLRYTWAHELEKWLPTLAPSEISVAKGRSDKEAVCRKGIKFCIVTQSLFTESSGVAKAVEDRKFQVVVVDESHGLRTRDSQRTKLLLPIMKAAPRLVLLSGTPALARPVELFSQVHAIDGDAFGTYNKFTKRYCAPFKGRFGWDVSGASNVEELHGKLARVMVRRLKRDVLSQLPEKRRQLVAVDAAGAALKESRDAVRALGDASAAISAASNDDAWAARGEKNVALGDAWQKSGLAKAPAVAAYALELLANEGAKILLFAHHVAVLDALEADLVRGLKGSSAHFRIDGSTPPAERQRLVESFQNDPKVRCALLSVTAAGVGLTLTAASAVLFAELHWTPGVLVQAEDRAHRIGQRSSVNVHYLVLKDEKDSVDMALWRSIARKVSVVGAALDGAKKATLGATAATATASASGSDELTAFFADEATKATRVAPAVQAAAGPTAAKVPPPPEAKRRKSSAASGGRPATPSTSAASDEEGWACGACTLVNDADRGACEACGGERPARRTAAAAAAPRRQRQRQAAPKERFAFTVSSNTGRATAWRAPPGGAFASLSVAFDPRALCDGAGRVMDLSPADPRRVDTAAAAAAIKRFVASWLALRAVDRADLCGDALLERPLAAELAAGARAPGAPCATAGAARPRKRPREDDGRRRRRRGRRRVRLACGLDAHALYRRLKALAPPERFQVLLNAPGFAPKGGRTKDRRLEDCVEGDYWQADHVLPVVEGGGCCSLTNLRTLCTPCHAKETAALRQRLANAKNAEHAKGTKDLRAFFKPK</sequence>